<evidence type="ECO:0000313" key="4">
    <source>
        <dbReference type="Proteomes" id="UP000218690"/>
    </source>
</evidence>
<feature type="transmembrane region" description="Helical" evidence="2">
    <location>
        <begin position="125"/>
        <end position="144"/>
    </location>
</feature>
<accession>A0A2A4AI10</accession>
<feature type="transmembrane region" description="Helical" evidence="2">
    <location>
        <begin position="68"/>
        <end position="87"/>
    </location>
</feature>
<sequence length="197" mass="21295">MSNQYDTAHAAERAAAQKMELGGYKTALIVAIVAWVAYLVLPYAGSAHGWEVLGLGSTSVKISIMENISGWCALLGIGVLTSLTVITRRLNFGLAAWMLVAISLFLNLWGFWYRGSTADGASIGMWVGVLASLIAFLAYCRVAFRRSPEQIAAAEKARAAASSLDQVGVLQTEAATTLPPEENPLLIDDRRRRAHKR</sequence>
<reference evidence="3 4" key="1">
    <citation type="submission" date="2017-09" db="EMBL/GenBank/DDBJ databases">
        <title>Draft Genome Sequence of Corynebacterium accolens AH4003.</title>
        <authorList>
            <person name="Chen Y."/>
            <person name="Oosthuysen W.F."/>
            <person name="Kelley S."/>
            <person name="Horswill A."/>
        </authorList>
    </citation>
    <scope>NUCLEOTIDE SEQUENCE [LARGE SCALE GENOMIC DNA]</scope>
    <source>
        <strain evidence="3 4">AH4003</strain>
    </source>
</reference>
<organism evidence="3 4">
    <name type="scientific">Corynebacterium accolens</name>
    <dbReference type="NCBI Taxonomy" id="38284"/>
    <lineage>
        <taxon>Bacteria</taxon>
        <taxon>Bacillati</taxon>
        <taxon>Actinomycetota</taxon>
        <taxon>Actinomycetes</taxon>
        <taxon>Mycobacteriales</taxon>
        <taxon>Corynebacteriaceae</taxon>
        <taxon>Corynebacterium</taxon>
    </lineage>
</organism>
<keyword evidence="2" id="KW-1133">Transmembrane helix</keyword>
<comment type="caution">
    <text evidence="3">The sequence shown here is derived from an EMBL/GenBank/DDBJ whole genome shotgun (WGS) entry which is preliminary data.</text>
</comment>
<dbReference type="AlphaFoldDB" id="A0A2A4AI10"/>
<evidence type="ECO:0000313" key="3">
    <source>
        <dbReference type="EMBL" id="PCC82014.1"/>
    </source>
</evidence>
<feature type="transmembrane region" description="Helical" evidence="2">
    <location>
        <begin position="94"/>
        <end position="113"/>
    </location>
</feature>
<proteinExistence type="predicted"/>
<dbReference type="EMBL" id="NWBP01000033">
    <property type="protein sequence ID" value="PCC82014.1"/>
    <property type="molecule type" value="Genomic_DNA"/>
</dbReference>
<dbReference type="Proteomes" id="UP000218690">
    <property type="component" value="Unassembled WGS sequence"/>
</dbReference>
<keyword evidence="2" id="KW-0472">Membrane</keyword>
<name>A0A2A4AI10_9CORY</name>
<feature type="region of interest" description="Disordered" evidence="1">
    <location>
        <begin position="172"/>
        <end position="197"/>
    </location>
</feature>
<evidence type="ECO:0000256" key="2">
    <source>
        <dbReference type="SAM" id="Phobius"/>
    </source>
</evidence>
<keyword evidence="2" id="KW-0812">Transmembrane</keyword>
<evidence type="ECO:0000256" key="1">
    <source>
        <dbReference type="SAM" id="MobiDB-lite"/>
    </source>
</evidence>
<protein>
    <recommendedName>
        <fullName evidence="5">Transmembrane protein</fullName>
    </recommendedName>
</protein>
<feature type="transmembrane region" description="Helical" evidence="2">
    <location>
        <begin position="27"/>
        <end position="48"/>
    </location>
</feature>
<gene>
    <name evidence="3" type="ORF">COM45_09875</name>
</gene>
<evidence type="ECO:0008006" key="5">
    <source>
        <dbReference type="Google" id="ProtNLM"/>
    </source>
</evidence>